<feature type="region of interest" description="Disordered" evidence="1">
    <location>
        <begin position="67"/>
        <end position="86"/>
    </location>
</feature>
<gene>
    <name evidence="2" type="ORF">NCTC7922_03141</name>
</gene>
<dbReference type="AlphaFoldDB" id="A0A377D8L9"/>
<dbReference type="Proteomes" id="UP000254174">
    <property type="component" value="Unassembled WGS sequence"/>
</dbReference>
<organism evidence="2 3">
    <name type="scientific">Escherichia coli</name>
    <dbReference type="NCBI Taxonomy" id="562"/>
    <lineage>
        <taxon>Bacteria</taxon>
        <taxon>Pseudomonadati</taxon>
        <taxon>Pseudomonadota</taxon>
        <taxon>Gammaproteobacteria</taxon>
        <taxon>Enterobacterales</taxon>
        <taxon>Enterobacteriaceae</taxon>
        <taxon>Escherichia</taxon>
    </lineage>
</organism>
<accession>A0A377D8L9</accession>
<sequence length="152" mass="16740">MPWKRISRKLSPLKPPGPDRRLNLPQWCRAGSCFQASCARRLSVFLRPLKALDGFSLISRHLADNGASTRSSLKNSSAASVSMPPNSAITSQKCLLNVFRHAISVAADINVGTVIDPAPQLRALFAQFVLYVNFFFLIARPGKIDTRQHAPL</sequence>
<protein>
    <submittedName>
        <fullName evidence="2">Uncharacterized protein</fullName>
    </submittedName>
</protein>
<reference evidence="2 3" key="1">
    <citation type="submission" date="2018-06" db="EMBL/GenBank/DDBJ databases">
        <authorList>
            <consortium name="Pathogen Informatics"/>
            <person name="Doyle S."/>
        </authorList>
    </citation>
    <scope>NUCLEOTIDE SEQUENCE [LARGE SCALE GENOMIC DNA]</scope>
    <source>
        <strain evidence="2 3">NCTC7922</strain>
    </source>
</reference>
<feature type="compositionally biased region" description="Low complexity" evidence="1">
    <location>
        <begin position="67"/>
        <end position="82"/>
    </location>
</feature>
<name>A0A377D8L9_ECOLX</name>
<evidence type="ECO:0000313" key="2">
    <source>
        <dbReference type="EMBL" id="STM16720.1"/>
    </source>
</evidence>
<evidence type="ECO:0000313" key="3">
    <source>
        <dbReference type="Proteomes" id="UP000254174"/>
    </source>
</evidence>
<proteinExistence type="predicted"/>
<evidence type="ECO:0000256" key="1">
    <source>
        <dbReference type="SAM" id="MobiDB-lite"/>
    </source>
</evidence>
<dbReference type="EMBL" id="UGFC01000006">
    <property type="protein sequence ID" value="STM16720.1"/>
    <property type="molecule type" value="Genomic_DNA"/>
</dbReference>